<name>A0A815ZQH4_9BILA</name>
<dbReference type="Proteomes" id="UP000663877">
    <property type="component" value="Unassembled WGS sequence"/>
</dbReference>
<dbReference type="AlphaFoldDB" id="A0A815ZQH4"/>
<evidence type="ECO:0000313" key="1">
    <source>
        <dbReference type="EMBL" id="CAF1585261.1"/>
    </source>
</evidence>
<evidence type="ECO:0000313" key="3">
    <source>
        <dbReference type="Proteomes" id="UP000663832"/>
    </source>
</evidence>
<gene>
    <name evidence="1" type="ORF">BJG266_LOCUS49101</name>
    <name evidence="2" type="ORF">QVE165_LOCUS66181</name>
</gene>
<evidence type="ECO:0000313" key="4">
    <source>
        <dbReference type="Proteomes" id="UP000663877"/>
    </source>
</evidence>
<accession>A0A815ZQH4</accession>
<organism evidence="1 4">
    <name type="scientific">Adineta steineri</name>
    <dbReference type="NCBI Taxonomy" id="433720"/>
    <lineage>
        <taxon>Eukaryota</taxon>
        <taxon>Metazoa</taxon>
        <taxon>Spiralia</taxon>
        <taxon>Gnathifera</taxon>
        <taxon>Rotifera</taxon>
        <taxon>Eurotatoria</taxon>
        <taxon>Bdelloidea</taxon>
        <taxon>Adinetida</taxon>
        <taxon>Adinetidae</taxon>
        <taxon>Adineta</taxon>
    </lineage>
</organism>
<sequence>MPSRIHRILFEKKYDKISARHRVTTDNVAVTDVERRGAFVREINKILSKQSMEKNHLLPPVILQLMRLRFPNDLHKDKPFEDAFDVSIDKFVQWTKDVK</sequence>
<keyword evidence="3" id="KW-1185">Reference proteome</keyword>
<protein>
    <submittedName>
        <fullName evidence="1">Uncharacterized protein</fullName>
    </submittedName>
</protein>
<dbReference type="EMBL" id="CAJNOM010007530">
    <property type="protein sequence ID" value="CAF1675915.1"/>
    <property type="molecule type" value="Genomic_DNA"/>
</dbReference>
<dbReference type="EMBL" id="CAJNOI010007101">
    <property type="protein sequence ID" value="CAF1585261.1"/>
    <property type="molecule type" value="Genomic_DNA"/>
</dbReference>
<dbReference type="OrthoDB" id="10035235at2759"/>
<proteinExistence type="predicted"/>
<dbReference type="Proteomes" id="UP000663832">
    <property type="component" value="Unassembled WGS sequence"/>
</dbReference>
<evidence type="ECO:0000313" key="2">
    <source>
        <dbReference type="EMBL" id="CAF1675915.1"/>
    </source>
</evidence>
<reference evidence="1" key="1">
    <citation type="submission" date="2021-02" db="EMBL/GenBank/DDBJ databases">
        <authorList>
            <person name="Nowell W R."/>
        </authorList>
    </citation>
    <scope>NUCLEOTIDE SEQUENCE</scope>
</reference>
<comment type="caution">
    <text evidence="1">The sequence shown here is derived from an EMBL/GenBank/DDBJ whole genome shotgun (WGS) entry which is preliminary data.</text>
</comment>